<reference evidence="2" key="1">
    <citation type="submission" date="2022-07" db="EMBL/GenBank/DDBJ databases">
        <authorList>
            <person name="Macas J."/>
            <person name="Novak P."/>
            <person name="Neumann P."/>
        </authorList>
    </citation>
    <scope>NUCLEOTIDE SEQUENCE</scope>
</reference>
<protein>
    <submittedName>
        <fullName evidence="2">Uncharacterized protein</fullName>
    </submittedName>
</protein>
<comment type="caution">
    <text evidence="2">The sequence shown here is derived from an EMBL/GenBank/DDBJ whole genome shotgun (WGS) entry which is preliminary data.</text>
</comment>
<evidence type="ECO:0000313" key="2">
    <source>
        <dbReference type="EMBL" id="CAH9100865.1"/>
    </source>
</evidence>
<accession>A0AAV0DK23</accession>
<feature type="region of interest" description="Disordered" evidence="1">
    <location>
        <begin position="89"/>
        <end position="126"/>
    </location>
</feature>
<dbReference type="Proteomes" id="UP001152523">
    <property type="component" value="Unassembled WGS sequence"/>
</dbReference>
<evidence type="ECO:0000313" key="3">
    <source>
        <dbReference type="Proteomes" id="UP001152523"/>
    </source>
</evidence>
<sequence>MISRWPIPSDVLSPPSCQAAPLHMQFGPLENCQPPPMLESRIESGSPSFAYRKPKLNPGLEIISIDHLACVGEVLGEVGLQRGWSKQEAATSGWEFKPEETQVSIQGKKKIKREERGKKEGRKEKM</sequence>
<feature type="compositionally biased region" description="Basic and acidic residues" evidence="1">
    <location>
        <begin position="112"/>
        <end position="126"/>
    </location>
</feature>
<gene>
    <name evidence="2" type="ORF">CEPIT_LOCUS15418</name>
</gene>
<dbReference type="AlphaFoldDB" id="A0AAV0DK23"/>
<keyword evidence="3" id="KW-1185">Reference proteome</keyword>
<organism evidence="2 3">
    <name type="scientific">Cuscuta epithymum</name>
    <dbReference type="NCBI Taxonomy" id="186058"/>
    <lineage>
        <taxon>Eukaryota</taxon>
        <taxon>Viridiplantae</taxon>
        <taxon>Streptophyta</taxon>
        <taxon>Embryophyta</taxon>
        <taxon>Tracheophyta</taxon>
        <taxon>Spermatophyta</taxon>
        <taxon>Magnoliopsida</taxon>
        <taxon>eudicotyledons</taxon>
        <taxon>Gunneridae</taxon>
        <taxon>Pentapetalae</taxon>
        <taxon>asterids</taxon>
        <taxon>lamiids</taxon>
        <taxon>Solanales</taxon>
        <taxon>Convolvulaceae</taxon>
        <taxon>Cuscuteae</taxon>
        <taxon>Cuscuta</taxon>
        <taxon>Cuscuta subgen. Cuscuta</taxon>
    </lineage>
</organism>
<evidence type="ECO:0000256" key="1">
    <source>
        <dbReference type="SAM" id="MobiDB-lite"/>
    </source>
</evidence>
<name>A0AAV0DK23_9ASTE</name>
<dbReference type="EMBL" id="CAMAPF010000109">
    <property type="protein sequence ID" value="CAH9100865.1"/>
    <property type="molecule type" value="Genomic_DNA"/>
</dbReference>
<proteinExistence type="predicted"/>